<dbReference type="PANTHER" id="PTHR43649">
    <property type="entry name" value="ARABINOSE-BINDING PROTEIN-RELATED"/>
    <property type="match status" value="1"/>
</dbReference>
<name>A0AAW6U9K7_9MOLU</name>
<evidence type="ECO:0000313" key="1">
    <source>
        <dbReference type="EMBL" id="MDI6453132.1"/>
    </source>
</evidence>
<keyword evidence="2" id="KW-1185">Reference proteome</keyword>
<comment type="caution">
    <text evidence="1">The sequence shown here is derived from an EMBL/GenBank/DDBJ whole genome shotgun (WGS) entry which is preliminary data.</text>
</comment>
<reference evidence="1" key="1">
    <citation type="submission" date="2023-05" db="EMBL/GenBank/DDBJ databases">
        <title>Mariniplasma microaerophilum sp. nov., a novel anaerobic mollicute isolated from terrestrial mud volcano, Taman Peninsula, Russia.</title>
        <authorList>
            <person name="Khomyakova M.A."/>
            <person name="Merkel A.Y."/>
            <person name="Slobodkin A.I."/>
        </authorList>
    </citation>
    <scope>NUCLEOTIDE SEQUENCE</scope>
    <source>
        <strain evidence="1">M4Ah</strain>
    </source>
</reference>
<dbReference type="InterPro" id="IPR006059">
    <property type="entry name" value="SBP"/>
</dbReference>
<dbReference type="AlphaFoldDB" id="A0AAW6U9K7"/>
<dbReference type="Gene3D" id="3.40.190.10">
    <property type="entry name" value="Periplasmic binding protein-like II"/>
    <property type="match status" value="2"/>
</dbReference>
<organism evidence="1 2">
    <name type="scientific">Peloplasma aerotolerans</name>
    <dbReference type="NCBI Taxonomy" id="3044389"/>
    <lineage>
        <taxon>Bacteria</taxon>
        <taxon>Bacillati</taxon>
        <taxon>Mycoplasmatota</taxon>
        <taxon>Mollicutes</taxon>
        <taxon>Acholeplasmatales</taxon>
        <taxon>Acholeplasmataceae</taxon>
        <taxon>Peloplasma</taxon>
    </lineage>
</organism>
<dbReference type="SUPFAM" id="SSF53850">
    <property type="entry name" value="Periplasmic binding protein-like II"/>
    <property type="match status" value="1"/>
</dbReference>
<dbReference type="InterPro" id="IPR050490">
    <property type="entry name" value="Bact_solute-bd_prot1"/>
</dbReference>
<dbReference type="RefSeq" id="WP_282839561.1">
    <property type="nucleotide sequence ID" value="NZ_JASCXW010000018.1"/>
</dbReference>
<dbReference type="EMBL" id="JASCXW010000018">
    <property type="protein sequence ID" value="MDI6453132.1"/>
    <property type="molecule type" value="Genomic_DNA"/>
</dbReference>
<dbReference type="Pfam" id="PF01547">
    <property type="entry name" value="SBP_bac_1"/>
    <property type="match status" value="1"/>
</dbReference>
<accession>A0AAW6U9K7</accession>
<protein>
    <submittedName>
        <fullName evidence="1">ABC transporter substrate-binding protein</fullName>
    </submittedName>
</protein>
<gene>
    <name evidence="1" type="ORF">QJ521_06125</name>
</gene>
<proteinExistence type="predicted"/>
<dbReference type="PANTHER" id="PTHR43649:SF11">
    <property type="entry name" value="ABC TRANSPORTER SUBSTRATE-BINDING PROTEIN YESO-RELATED"/>
    <property type="match status" value="1"/>
</dbReference>
<sequence length="441" mass="50111">MKKMLLAVILLIVSIILISCGGRVDDESTISFSWWGTSDRNIATYQAIELFEERYPQYKVEPDQAPWSGYQTTLNNRLNRGTEADVFQVNYNWIYSMYGEDYFMDITELGLDLSHYPPNEHTPLSINGKVLGLSVSETGYIFYLNKNVYDLVDLDINEIKTWDDLMNAGQQISSAFPGRYAIGRLDAQQAAILMFTWLSQKTGKNVISENNTLNFTQAELIDAFNFISDLRSSGVLISSNVTDTHNDGPTNPNWTSQRYGGVVTWNTAISEYQNTLPNQGQSLVAVGMFQQTANENTNYGMYKKVSMAYAVSKRVEESDAKKEAVRTFIEFMTTDPEALEILGVDRGVTNHSLAQDLLRTATSKDFTQTLEWKGHETVQTFYQTQIENDINLYIHPYYEHATFRAIYEQPIENFLLNRITAVQAAQNIINRFDTELAKVIG</sequence>
<dbReference type="Proteomes" id="UP001431532">
    <property type="component" value="Unassembled WGS sequence"/>
</dbReference>
<dbReference type="PROSITE" id="PS51257">
    <property type="entry name" value="PROKAR_LIPOPROTEIN"/>
    <property type="match status" value="1"/>
</dbReference>
<evidence type="ECO:0000313" key="2">
    <source>
        <dbReference type="Proteomes" id="UP001431532"/>
    </source>
</evidence>